<keyword evidence="2" id="KW-1185">Reference proteome</keyword>
<dbReference type="EMBL" id="SACT01000002">
    <property type="protein sequence ID" value="RVT52437.1"/>
    <property type="molecule type" value="Genomic_DNA"/>
</dbReference>
<dbReference type="OrthoDB" id="6460891at2"/>
<dbReference type="Pfam" id="PF10932">
    <property type="entry name" value="DUF2783"/>
    <property type="match status" value="1"/>
</dbReference>
<proteinExistence type="predicted"/>
<dbReference type="AlphaFoldDB" id="A0A3S2TN24"/>
<gene>
    <name evidence="1" type="ORF">ENE75_08340</name>
</gene>
<evidence type="ECO:0000313" key="2">
    <source>
        <dbReference type="Proteomes" id="UP000288178"/>
    </source>
</evidence>
<reference evidence="1 2" key="1">
    <citation type="submission" date="2019-01" db="EMBL/GenBank/DDBJ databases">
        <authorList>
            <person name="Chen W.-M."/>
        </authorList>
    </citation>
    <scope>NUCLEOTIDE SEQUENCE [LARGE SCALE GENOMIC DNA]</scope>
    <source>
        <strain evidence="1 2">ICH-3</strain>
    </source>
</reference>
<comment type="caution">
    <text evidence="1">The sequence shown here is derived from an EMBL/GenBank/DDBJ whole genome shotgun (WGS) entry which is preliminary data.</text>
</comment>
<name>A0A3S2TN24_9BURK</name>
<dbReference type="Proteomes" id="UP000288178">
    <property type="component" value="Unassembled WGS sequence"/>
</dbReference>
<dbReference type="RefSeq" id="WP_128197760.1">
    <property type="nucleotide sequence ID" value="NZ_SACT01000002.1"/>
</dbReference>
<evidence type="ECO:0000313" key="1">
    <source>
        <dbReference type="EMBL" id="RVT52437.1"/>
    </source>
</evidence>
<dbReference type="InterPro" id="IPR021233">
    <property type="entry name" value="DUF2783"/>
</dbReference>
<organism evidence="1 2">
    <name type="scientific">Rubrivivax albus</name>
    <dbReference type="NCBI Taxonomy" id="2499835"/>
    <lineage>
        <taxon>Bacteria</taxon>
        <taxon>Pseudomonadati</taxon>
        <taxon>Pseudomonadota</taxon>
        <taxon>Betaproteobacteria</taxon>
        <taxon>Burkholderiales</taxon>
        <taxon>Sphaerotilaceae</taxon>
        <taxon>Rubrivivax</taxon>
    </lineage>
</organism>
<accession>A0A3S2TN24</accession>
<protein>
    <submittedName>
        <fullName evidence="1">DUF2783 domain-containing protein</fullName>
    </submittedName>
</protein>
<sequence length="82" mass="9254">MNTTHLNTRPNFGVPGERYRHPYMPGDAFYDRLVSAHRDLSDAQSEMLNARLVLLLANHIGDLRVLDEAIAVARDGVEQVRP</sequence>